<accession>A0A075FKR8</accession>
<evidence type="ECO:0000313" key="1">
    <source>
        <dbReference type="EMBL" id="AIE90332.1"/>
    </source>
</evidence>
<name>A0A075FKR8_9ARCH</name>
<reference evidence="1" key="1">
    <citation type="journal article" date="2014" name="Genome Biol. Evol.">
        <title>Pangenome evidence for extensive interdomain horizontal transfer affecting lineage core and shell genes in uncultured planktonic thaumarchaeota and euryarchaeota.</title>
        <authorList>
            <person name="Deschamps P."/>
            <person name="Zivanovic Y."/>
            <person name="Moreira D."/>
            <person name="Rodriguez-Valera F."/>
            <person name="Lopez-Garcia P."/>
        </authorList>
    </citation>
    <scope>NUCLEOTIDE SEQUENCE</scope>
</reference>
<proteinExistence type="predicted"/>
<dbReference type="EMBL" id="KF900305">
    <property type="protein sequence ID" value="AIE90332.1"/>
    <property type="molecule type" value="Genomic_DNA"/>
</dbReference>
<dbReference type="AlphaFoldDB" id="A0A075FKR8"/>
<organism evidence="1">
    <name type="scientific">uncultured marine thaumarchaeote AD1000_02_C08</name>
    <dbReference type="NCBI Taxonomy" id="1455880"/>
    <lineage>
        <taxon>Archaea</taxon>
        <taxon>Nitrososphaerota</taxon>
        <taxon>environmental samples</taxon>
    </lineage>
</organism>
<protein>
    <submittedName>
        <fullName evidence="1">Uncharacterized protein</fullName>
    </submittedName>
</protein>
<sequence>MTPLDKLILDNRSCQVVKLNSTNVYNTTTQNLVKIYKTIMTWENDRLDAQAVLSMILTIHSYEGWEVHSIQHAGHKSDNPEIHRYIIVFQKDAKDGEGIYFILTEILKEKPKSFENKTDEEIIDYIYEQYDKKVDENYAEIDSINETNSEPDKS</sequence>